<reference evidence="4" key="1">
    <citation type="submission" date="2022-03" db="EMBL/GenBank/DDBJ databases">
        <title>Genome Identification and Characterization of new species Bdellovibrio reynosense LBG001 sp. nov. from a Mexico soil sample.</title>
        <authorList>
            <person name="Camilli A."/>
            <person name="Ajao Y."/>
            <person name="Guo X."/>
        </authorList>
    </citation>
    <scope>NUCLEOTIDE SEQUENCE</scope>
    <source>
        <strain evidence="4">LBG001</strain>
    </source>
</reference>
<dbReference type="RefSeq" id="WP_243534985.1">
    <property type="nucleotide sequence ID" value="NZ_CP093442.1"/>
</dbReference>
<protein>
    <submittedName>
        <fullName evidence="4">Porin family protein</fullName>
    </submittedName>
</protein>
<organism evidence="4 5">
    <name type="scientific">Bdellovibrio reynosensis</name>
    <dbReference type="NCBI Taxonomy" id="2835041"/>
    <lineage>
        <taxon>Bacteria</taxon>
        <taxon>Pseudomonadati</taxon>
        <taxon>Bdellovibrionota</taxon>
        <taxon>Bdellovibrionia</taxon>
        <taxon>Bdellovibrionales</taxon>
        <taxon>Pseudobdellovibrionaceae</taxon>
        <taxon>Bdellovibrio</taxon>
    </lineage>
</organism>
<name>A0ABY4C769_9BACT</name>
<evidence type="ECO:0000259" key="3">
    <source>
        <dbReference type="Pfam" id="PF13505"/>
    </source>
</evidence>
<proteinExistence type="predicted"/>
<keyword evidence="1 2" id="KW-0732">Signal</keyword>
<keyword evidence="5" id="KW-1185">Reference proteome</keyword>
<evidence type="ECO:0000256" key="2">
    <source>
        <dbReference type="SAM" id="SignalP"/>
    </source>
</evidence>
<evidence type="ECO:0000313" key="5">
    <source>
        <dbReference type="Proteomes" id="UP000830116"/>
    </source>
</evidence>
<accession>A0ABY4C769</accession>
<dbReference type="Pfam" id="PF13505">
    <property type="entry name" value="OMP_b-brl"/>
    <property type="match status" value="1"/>
</dbReference>
<sequence length="190" mass="20772">MKKMIFFSVLVTLLVSSLSAHALTTEMGLSYGRKTTTFDENNSFDSESITGSVSLYFLERLAVELSYTDARGLREEKASASDAQRTTTQKSQIMGADLILVFADKKSLLQPYIKGGGAQISRYQEVRIEGQDTFTIEPESATVPSYGAGLKVQLTDTFGIKLSYDVWKTPIGGGLQTDDSSIRAGVTWVL</sequence>
<dbReference type="Gene3D" id="2.40.160.20">
    <property type="match status" value="1"/>
</dbReference>
<feature type="chain" id="PRO_5047508405" evidence="2">
    <location>
        <begin position="23"/>
        <end position="190"/>
    </location>
</feature>
<dbReference type="InterPro" id="IPR027385">
    <property type="entry name" value="Beta-barrel_OMP"/>
</dbReference>
<evidence type="ECO:0000256" key="1">
    <source>
        <dbReference type="ARBA" id="ARBA00022729"/>
    </source>
</evidence>
<feature type="signal peptide" evidence="2">
    <location>
        <begin position="1"/>
        <end position="22"/>
    </location>
</feature>
<dbReference type="InterPro" id="IPR011250">
    <property type="entry name" value="OMP/PagP_B-barrel"/>
</dbReference>
<dbReference type="Proteomes" id="UP000830116">
    <property type="component" value="Chromosome"/>
</dbReference>
<gene>
    <name evidence="4" type="ORF">MNR06_08635</name>
</gene>
<dbReference type="SUPFAM" id="SSF56925">
    <property type="entry name" value="OMPA-like"/>
    <property type="match status" value="1"/>
</dbReference>
<feature type="domain" description="Outer membrane protein beta-barrel" evidence="3">
    <location>
        <begin position="11"/>
        <end position="188"/>
    </location>
</feature>
<evidence type="ECO:0000313" key="4">
    <source>
        <dbReference type="EMBL" id="UOE99761.1"/>
    </source>
</evidence>
<dbReference type="EMBL" id="CP093442">
    <property type="protein sequence ID" value="UOE99761.1"/>
    <property type="molecule type" value="Genomic_DNA"/>
</dbReference>